<evidence type="ECO:0000313" key="4">
    <source>
        <dbReference type="EMBL" id="KAK9000235.1"/>
    </source>
</evidence>
<keyword evidence="2" id="KW-0217">Developmental protein</keyword>
<reference evidence="4 5" key="1">
    <citation type="journal article" date="2024" name="G3 (Bethesda)">
        <title>Genome assembly of Hibiscus sabdariffa L. provides insights into metabolisms of medicinal natural products.</title>
        <authorList>
            <person name="Kim T."/>
        </authorList>
    </citation>
    <scope>NUCLEOTIDE SEQUENCE [LARGE SCALE GENOMIC DNA]</scope>
    <source>
        <strain evidence="4">TK-2024</strain>
        <tissue evidence="4">Old leaves</tissue>
    </source>
</reference>
<keyword evidence="3" id="KW-0341">Growth regulation</keyword>
<evidence type="ECO:0000256" key="3">
    <source>
        <dbReference type="ARBA" id="ARBA00022604"/>
    </source>
</evidence>
<dbReference type="Proteomes" id="UP001396334">
    <property type="component" value="Unassembled WGS sequence"/>
</dbReference>
<sequence>MKVYKMLTDECSTATKHMIPTKKLIRVARKWQKIVAIGRRIISSVRIDKKNLAAANCSNESSTVDKRLLCYLHIGRETFCDRSPWRFSELSETKMVESQGIFHIRKLDHLAIQKGQCPLYIQTPCDVPIEKTNRTINAKSTSLFSPTITWLCIPHIFIQNYKEEIVPMDVSACTCMLHFNKSRVFPTTKQSKMISAKKLIKLAKRWQKMASIGRKRITLPRTTADAETNSCSTSSVVDKGHFVVYSVDQKRFVLPLEYLKNNIVMELFNLAEEEFGLPGNGILLMPCDANFMEYVVALIKKKPSKEVEKALILSYVGGKAYFRKAISQGFLVNENHNIFLLGNIYPDHMSTTLLAPAHAMVLEKRIGPLPLLTRHAQLVTFQMITHIFVPHGFAGLLPLNPDIEMLHSKDYFSIPSLVLKKRNKMISAKKLIKLARKWQKLAAIKRKRITLSRTSGEVDTNSCSTSSMVEKGHFVVYSSDENRFVLPLEYLKNEIVMELFQLAEEEFGLQGNEHLTLPCDATLM</sequence>
<keyword evidence="5" id="KW-1185">Reference proteome</keyword>
<dbReference type="PANTHER" id="PTHR31175">
    <property type="entry name" value="AUXIN-RESPONSIVE FAMILY PROTEIN"/>
    <property type="match status" value="1"/>
</dbReference>
<proteinExistence type="inferred from homology"/>
<protein>
    <submittedName>
        <fullName evidence="4">Uncharacterized protein</fullName>
    </submittedName>
</protein>
<comment type="caution">
    <text evidence="4">The sequence shown here is derived from an EMBL/GenBank/DDBJ whole genome shotgun (WGS) entry which is preliminary data.</text>
</comment>
<organism evidence="4 5">
    <name type="scientific">Hibiscus sabdariffa</name>
    <name type="common">roselle</name>
    <dbReference type="NCBI Taxonomy" id="183260"/>
    <lineage>
        <taxon>Eukaryota</taxon>
        <taxon>Viridiplantae</taxon>
        <taxon>Streptophyta</taxon>
        <taxon>Embryophyta</taxon>
        <taxon>Tracheophyta</taxon>
        <taxon>Spermatophyta</taxon>
        <taxon>Magnoliopsida</taxon>
        <taxon>eudicotyledons</taxon>
        <taxon>Gunneridae</taxon>
        <taxon>Pentapetalae</taxon>
        <taxon>rosids</taxon>
        <taxon>malvids</taxon>
        <taxon>Malvales</taxon>
        <taxon>Malvaceae</taxon>
        <taxon>Malvoideae</taxon>
        <taxon>Hibiscus</taxon>
    </lineage>
</organism>
<comment type="similarity">
    <text evidence="1">Belongs to the ARG7 family.</text>
</comment>
<name>A0ABR2QHR9_9ROSI</name>
<gene>
    <name evidence="4" type="ORF">V6N11_080738</name>
</gene>
<dbReference type="EMBL" id="JBBPBN010000037">
    <property type="protein sequence ID" value="KAK9000235.1"/>
    <property type="molecule type" value="Genomic_DNA"/>
</dbReference>
<evidence type="ECO:0000256" key="1">
    <source>
        <dbReference type="ARBA" id="ARBA00006974"/>
    </source>
</evidence>
<accession>A0ABR2QHR9</accession>
<dbReference type="Pfam" id="PF02519">
    <property type="entry name" value="Auxin_inducible"/>
    <property type="match status" value="2"/>
</dbReference>
<dbReference type="PANTHER" id="PTHR31175:SF65">
    <property type="entry name" value="AUXIN-RESPONSIVE PROTEIN SAUR66-LIKE"/>
    <property type="match status" value="1"/>
</dbReference>
<evidence type="ECO:0000313" key="5">
    <source>
        <dbReference type="Proteomes" id="UP001396334"/>
    </source>
</evidence>
<dbReference type="InterPro" id="IPR003676">
    <property type="entry name" value="SAUR_fam"/>
</dbReference>
<evidence type="ECO:0000256" key="2">
    <source>
        <dbReference type="ARBA" id="ARBA00022473"/>
    </source>
</evidence>